<comment type="similarity">
    <text evidence="2">Belongs to the 1-acyl-sn-glycerol-3-phosphate acyltransferase family.</text>
</comment>
<dbReference type="PANTHER" id="PTHR23063">
    <property type="entry name" value="PHOSPHOLIPID ACYLTRANSFERASE"/>
    <property type="match status" value="1"/>
</dbReference>
<dbReference type="PANTHER" id="PTHR23063:SF59">
    <property type="entry name" value="ACYLTRANSFERASE"/>
    <property type="match status" value="1"/>
</dbReference>
<feature type="domain" description="Phospholipid/glycerol acyltransferase" evidence="11">
    <location>
        <begin position="234"/>
        <end position="516"/>
    </location>
</feature>
<evidence type="ECO:0000256" key="8">
    <source>
        <dbReference type="ARBA" id="ARBA00023315"/>
    </source>
</evidence>
<comment type="caution">
    <text evidence="12">The sequence shown here is derived from an EMBL/GenBank/DDBJ whole genome shotgun (WGS) entry which is preliminary data.</text>
</comment>
<organism evidence="12 14">
    <name type="scientific">Volvox reticuliferus</name>
    <dbReference type="NCBI Taxonomy" id="1737510"/>
    <lineage>
        <taxon>Eukaryota</taxon>
        <taxon>Viridiplantae</taxon>
        <taxon>Chlorophyta</taxon>
        <taxon>core chlorophytes</taxon>
        <taxon>Chlorophyceae</taxon>
        <taxon>CS clade</taxon>
        <taxon>Chlamydomonadales</taxon>
        <taxon>Volvocaceae</taxon>
        <taxon>Volvox</taxon>
    </lineage>
</organism>
<evidence type="ECO:0000313" key="14">
    <source>
        <dbReference type="Proteomes" id="UP000747110"/>
    </source>
</evidence>
<keyword evidence="14" id="KW-1185">Reference proteome</keyword>
<dbReference type="SUPFAM" id="SSF69593">
    <property type="entry name" value="Glycerol-3-phosphate (1)-acyltransferase"/>
    <property type="match status" value="2"/>
</dbReference>
<evidence type="ECO:0000259" key="11">
    <source>
        <dbReference type="SMART" id="SM00563"/>
    </source>
</evidence>
<comment type="subcellular location">
    <subcellularLocation>
        <location evidence="1">Membrane</location>
    </subcellularLocation>
</comment>
<dbReference type="EMBL" id="BNCP01000040">
    <property type="protein sequence ID" value="GIL87531.1"/>
    <property type="molecule type" value="Genomic_DNA"/>
</dbReference>
<dbReference type="OrthoDB" id="272512at2759"/>
<feature type="compositionally biased region" description="Low complexity" evidence="9">
    <location>
        <begin position="376"/>
        <end position="403"/>
    </location>
</feature>
<evidence type="ECO:0000256" key="10">
    <source>
        <dbReference type="SAM" id="Phobius"/>
    </source>
</evidence>
<keyword evidence="5 10" id="KW-1133">Transmembrane helix</keyword>
<dbReference type="AlphaFoldDB" id="A0A8J4FVD2"/>
<evidence type="ECO:0000256" key="1">
    <source>
        <dbReference type="ARBA" id="ARBA00004370"/>
    </source>
</evidence>
<protein>
    <recommendedName>
        <fullName evidence="11">Phospholipid/glycerol acyltransferase domain-containing protein</fullName>
    </recommendedName>
</protein>
<evidence type="ECO:0000256" key="7">
    <source>
        <dbReference type="ARBA" id="ARBA00023136"/>
    </source>
</evidence>
<dbReference type="Pfam" id="PF01553">
    <property type="entry name" value="Acyltransferase"/>
    <property type="match status" value="1"/>
</dbReference>
<evidence type="ECO:0000313" key="12">
    <source>
        <dbReference type="EMBL" id="GIL87531.1"/>
    </source>
</evidence>
<evidence type="ECO:0000256" key="6">
    <source>
        <dbReference type="ARBA" id="ARBA00023098"/>
    </source>
</evidence>
<feature type="transmembrane region" description="Helical" evidence="10">
    <location>
        <begin position="232"/>
        <end position="254"/>
    </location>
</feature>
<dbReference type="Proteomes" id="UP000722791">
    <property type="component" value="Unassembled WGS sequence"/>
</dbReference>
<dbReference type="Proteomes" id="UP000747110">
    <property type="component" value="Unassembled WGS sequence"/>
</dbReference>
<evidence type="ECO:0000256" key="3">
    <source>
        <dbReference type="ARBA" id="ARBA00022679"/>
    </source>
</evidence>
<reference evidence="12" key="1">
    <citation type="journal article" date="2021" name="Proc. Natl. Acad. Sci. U.S.A.">
        <title>Three genomes in the algal genus Volvox reveal the fate of a haploid sex-determining region after a transition to homothallism.</title>
        <authorList>
            <person name="Yamamoto K."/>
            <person name="Hamaji T."/>
            <person name="Kawai-Toyooka H."/>
            <person name="Matsuzaki R."/>
            <person name="Takahashi F."/>
            <person name="Nishimura Y."/>
            <person name="Kawachi M."/>
            <person name="Noguchi H."/>
            <person name="Minakuchi Y."/>
            <person name="Umen J.G."/>
            <person name="Toyoda A."/>
            <person name="Nozaki H."/>
        </authorList>
    </citation>
    <scope>NUCLEOTIDE SEQUENCE</scope>
    <source>
        <strain evidence="13">NIES-3785</strain>
        <strain evidence="12">NIES-3786</strain>
    </source>
</reference>
<accession>A0A8J4FVD2</accession>
<keyword evidence="6" id="KW-0443">Lipid metabolism</keyword>
<feature type="region of interest" description="Disordered" evidence="9">
    <location>
        <begin position="376"/>
        <end position="411"/>
    </location>
</feature>
<gene>
    <name evidence="12" type="ORF">Vretifemale_15580</name>
    <name evidence="13" type="ORF">Vretimale_14747</name>
</gene>
<keyword evidence="8" id="KW-0012">Acyltransferase</keyword>
<keyword evidence="4 10" id="KW-0812">Transmembrane</keyword>
<dbReference type="GO" id="GO:0016746">
    <property type="term" value="F:acyltransferase activity"/>
    <property type="evidence" value="ECO:0007669"/>
    <property type="project" value="UniProtKB-KW"/>
</dbReference>
<dbReference type="GO" id="GO:0006629">
    <property type="term" value="P:lipid metabolic process"/>
    <property type="evidence" value="ECO:0007669"/>
    <property type="project" value="UniProtKB-KW"/>
</dbReference>
<evidence type="ECO:0000256" key="4">
    <source>
        <dbReference type="ARBA" id="ARBA00022692"/>
    </source>
</evidence>
<evidence type="ECO:0000256" key="2">
    <source>
        <dbReference type="ARBA" id="ARBA00008655"/>
    </source>
</evidence>
<feature type="transmembrane region" description="Helical" evidence="10">
    <location>
        <begin position="199"/>
        <end position="220"/>
    </location>
</feature>
<sequence length="624" mass="67670">MRGVACARLMHACTAIFMSIDLDYLVGKTIVSATLGKNIFAEFRRWVVMMRFLEVSSTARVRATEPLDDHVKDFLVVLYREESFRDCLTKVGSVWKCKINILNQFLYSFHPSVEQVKMSGATSFVSGPNPTENVAASPFIELGCPFNLYEAFKMLLLLPLLPFRLAIGGLALVAVALINSLVVRNWPLEKPLTPWRRRAVLFSKELVLITLWCLGFRIRVRGRENIKIAERLGAVAVFNHVSWIDAFVLVWLMAPSGVSKESNGRIPIIGQAVRALQTVYIPYDKLSRRGGGGGGGGGGKGTDTIAAGTEPEGFTASAATITAATTTTATSLHDGHIAAATGGDGEAQTDTLMPGANNGCSNGIVPCCDGSSSRNTNINSNSGSSSSKTARGSAGSSNNRSSSTVETSHACTDGAEGAAEIAARGEVPPAAAVAAAAAAPPPPATGSRRRSDVATSRVTDILMHRVHHPSYCKLGGFPLVVLAPEGTTANGRGLLNFRTGAFVLGRPILPICFRYRWRGLNPAWTIGDERWHFLRLMSQFRNDLEVEILPPYKPTFDELKDPHLFASHVRRQMASILDIPLYDASHDDYLVLRRRGVDVSWDGRQVIMSDDVNDRRRGAAHKRP</sequence>
<feature type="region of interest" description="Disordered" evidence="9">
    <location>
        <begin position="433"/>
        <end position="453"/>
    </location>
</feature>
<evidence type="ECO:0000256" key="5">
    <source>
        <dbReference type="ARBA" id="ARBA00022989"/>
    </source>
</evidence>
<dbReference type="SMART" id="SM00563">
    <property type="entry name" value="PlsC"/>
    <property type="match status" value="1"/>
</dbReference>
<evidence type="ECO:0000256" key="9">
    <source>
        <dbReference type="SAM" id="MobiDB-lite"/>
    </source>
</evidence>
<dbReference type="EMBL" id="BNCQ01000037">
    <property type="protein sequence ID" value="GIM11235.1"/>
    <property type="molecule type" value="Genomic_DNA"/>
</dbReference>
<evidence type="ECO:0000313" key="13">
    <source>
        <dbReference type="EMBL" id="GIM11235.1"/>
    </source>
</evidence>
<proteinExistence type="inferred from homology"/>
<keyword evidence="3" id="KW-0808">Transferase</keyword>
<keyword evidence="7 10" id="KW-0472">Membrane</keyword>
<feature type="transmembrane region" description="Helical" evidence="10">
    <location>
        <begin position="155"/>
        <end position="179"/>
    </location>
</feature>
<dbReference type="GO" id="GO:0016020">
    <property type="term" value="C:membrane"/>
    <property type="evidence" value="ECO:0007669"/>
    <property type="project" value="UniProtKB-SubCell"/>
</dbReference>
<name>A0A8J4FVD2_9CHLO</name>
<dbReference type="InterPro" id="IPR002123">
    <property type="entry name" value="Plipid/glycerol_acylTrfase"/>
</dbReference>